<evidence type="ECO:0000313" key="1">
    <source>
        <dbReference type="EMBL" id="GFS01355.1"/>
    </source>
</evidence>
<gene>
    <name evidence="1" type="ORF">ElyMa_004579300</name>
</gene>
<proteinExistence type="predicted"/>
<organism evidence="1 2">
    <name type="scientific">Elysia marginata</name>
    <dbReference type="NCBI Taxonomy" id="1093978"/>
    <lineage>
        <taxon>Eukaryota</taxon>
        <taxon>Metazoa</taxon>
        <taxon>Spiralia</taxon>
        <taxon>Lophotrochozoa</taxon>
        <taxon>Mollusca</taxon>
        <taxon>Gastropoda</taxon>
        <taxon>Heterobranchia</taxon>
        <taxon>Euthyneura</taxon>
        <taxon>Panpulmonata</taxon>
        <taxon>Sacoglossa</taxon>
        <taxon>Placobranchoidea</taxon>
        <taxon>Plakobranchidae</taxon>
        <taxon>Elysia</taxon>
    </lineage>
</organism>
<accession>A0AAV4HUC4</accession>
<keyword evidence="2" id="KW-1185">Reference proteome</keyword>
<comment type="caution">
    <text evidence="1">The sequence shown here is derived from an EMBL/GenBank/DDBJ whole genome shotgun (WGS) entry which is preliminary data.</text>
</comment>
<dbReference type="Proteomes" id="UP000762676">
    <property type="component" value="Unassembled WGS sequence"/>
</dbReference>
<protein>
    <submittedName>
        <fullName evidence="1">Uncharacterized protein</fullName>
    </submittedName>
</protein>
<evidence type="ECO:0000313" key="2">
    <source>
        <dbReference type="Proteomes" id="UP000762676"/>
    </source>
</evidence>
<dbReference type="EMBL" id="BMAT01009209">
    <property type="protein sequence ID" value="GFS01355.1"/>
    <property type="molecule type" value="Genomic_DNA"/>
</dbReference>
<reference evidence="1 2" key="1">
    <citation type="journal article" date="2021" name="Elife">
        <title>Chloroplast acquisition without the gene transfer in kleptoplastic sea slugs, Plakobranchus ocellatus.</title>
        <authorList>
            <person name="Maeda T."/>
            <person name="Takahashi S."/>
            <person name="Yoshida T."/>
            <person name="Shimamura S."/>
            <person name="Takaki Y."/>
            <person name="Nagai Y."/>
            <person name="Toyoda A."/>
            <person name="Suzuki Y."/>
            <person name="Arimoto A."/>
            <person name="Ishii H."/>
            <person name="Satoh N."/>
            <person name="Nishiyama T."/>
            <person name="Hasebe M."/>
            <person name="Maruyama T."/>
            <person name="Minagawa J."/>
            <person name="Obokata J."/>
            <person name="Shigenobu S."/>
        </authorList>
    </citation>
    <scope>NUCLEOTIDE SEQUENCE [LARGE SCALE GENOMIC DNA]</scope>
</reference>
<dbReference type="AlphaFoldDB" id="A0AAV4HUC4"/>
<sequence>MAEQWWGLTLHLPPTATTARHIHPGESFWLSAPGPECEHNRRILPCSRCGRAWPEGKVFVSGKDLKYRPHTRPLFPSPRLSTVLYIGQQTRTVIPNTQALVSVIIGSHLDGFLSISARPPPPKSL</sequence>
<name>A0AAV4HUC4_9GAST</name>